<feature type="domain" description="SCP" evidence="3">
    <location>
        <begin position="92"/>
        <end position="223"/>
    </location>
</feature>
<accession>A0A2T2PDC2</accession>
<dbReference type="AlphaFoldDB" id="A0A2T2PDC2"/>
<dbReference type="Pfam" id="PF00188">
    <property type="entry name" value="CAP"/>
    <property type="match status" value="1"/>
</dbReference>
<dbReference type="Gene3D" id="3.40.33.10">
    <property type="entry name" value="CAP"/>
    <property type="match status" value="1"/>
</dbReference>
<reference evidence="4 5" key="1">
    <citation type="journal article" date="2018" name="Front. Microbiol.">
        <title>Genome-Wide Analysis of Corynespora cassiicola Leaf Fall Disease Putative Effectors.</title>
        <authorList>
            <person name="Lopez D."/>
            <person name="Ribeiro S."/>
            <person name="Label P."/>
            <person name="Fumanal B."/>
            <person name="Venisse J.S."/>
            <person name="Kohler A."/>
            <person name="de Oliveira R.R."/>
            <person name="Labutti K."/>
            <person name="Lipzen A."/>
            <person name="Lail K."/>
            <person name="Bauer D."/>
            <person name="Ohm R.A."/>
            <person name="Barry K.W."/>
            <person name="Spatafora J."/>
            <person name="Grigoriev I.V."/>
            <person name="Martin F.M."/>
            <person name="Pujade-Renaud V."/>
        </authorList>
    </citation>
    <scope>NUCLEOTIDE SEQUENCE [LARGE SCALE GENOMIC DNA]</scope>
    <source>
        <strain evidence="4 5">Philippines</strain>
    </source>
</reference>
<dbReference type="InterPro" id="IPR001283">
    <property type="entry name" value="CRISP-related"/>
</dbReference>
<dbReference type="STRING" id="1448308.A0A2T2PDC2"/>
<feature type="region of interest" description="Disordered" evidence="1">
    <location>
        <begin position="72"/>
        <end position="93"/>
    </location>
</feature>
<keyword evidence="5" id="KW-1185">Reference proteome</keyword>
<protein>
    <submittedName>
        <fullName evidence="4">PR-1-like protein</fullName>
    </submittedName>
</protein>
<dbReference type="Proteomes" id="UP000240883">
    <property type="component" value="Unassembled WGS sequence"/>
</dbReference>
<dbReference type="InterPro" id="IPR034113">
    <property type="entry name" value="SCP_GAPR1-like"/>
</dbReference>
<feature type="compositionally biased region" description="Low complexity" evidence="1">
    <location>
        <begin position="72"/>
        <end position="92"/>
    </location>
</feature>
<proteinExistence type="predicted"/>
<dbReference type="PRINTS" id="PR00837">
    <property type="entry name" value="V5TPXLIKE"/>
</dbReference>
<dbReference type="InterPro" id="IPR014044">
    <property type="entry name" value="CAP_dom"/>
</dbReference>
<evidence type="ECO:0000256" key="2">
    <source>
        <dbReference type="SAM" id="SignalP"/>
    </source>
</evidence>
<dbReference type="PANTHER" id="PTHR10334">
    <property type="entry name" value="CYSTEINE-RICH SECRETORY PROTEIN-RELATED"/>
    <property type="match status" value="1"/>
</dbReference>
<dbReference type="InterPro" id="IPR035940">
    <property type="entry name" value="CAP_sf"/>
</dbReference>
<sequence>MRFSTVATSFLASSAAAWHLPDFDWSNNGYRPIRSPAVPTVAPTNAPAASAPLATTAVASVVPAPTPVPDVASTKTSTAAGSANTGSSGLTADQQGALDAHNDARAEVGTADLVWDAALTSDAQAYADTLASSGTLEHSGISDQGENLYQGYGDETPLTNAVKSFLDEKSSYGGEAISSSNYMTFGHYTQCVWKSTTKVGMASATGGNGAVFVVARYQEPGNM</sequence>
<evidence type="ECO:0000313" key="5">
    <source>
        <dbReference type="Proteomes" id="UP000240883"/>
    </source>
</evidence>
<dbReference type="CDD" id="cd05382">
    <property type="entry name" value="CAP_GAPR1-like"/>
    <property type="match status" value="1"/>
</dbReference>
<keyword evidence="2" id="KW-0732">Signal</keyword>
<evidence type="ECO:0000259" key="3">
    <source>
        <dbReference type="SMART" id="SM00198"/>
    </source>
</evidence>
<dbReference type="OrthoDB" id="337038at2759"/>
<dbReference type="EMBL" id="KZ678128">
    <property type="protein sequence ID" value="PSN75663.1"/>
    <property type="molecule type" value="Genomic_DNA"/>
</dbReference>
<dbReference type="SMART" id="SM00198">
    <property type="entry name" value="SCP"/>
    <property type="match status" value="1"/>
</dbReference>
<feature type="chain" id="PRO_5015408011" evidence="2">
    <location>
        <begin position="18"/>
        <end position="223"/>
    </location>
</feature>
<name>A0A2T2PDC2_CORCC</name>
<feature type="signal peptide" evidence="2">
    <location>
        <begin position="1"/>
        <end position="17"/>
    </location>
</feature>
<gene>
    <name evidence="4" type="ORF">BS50DRAFT_479556</name>
</gene>
<evidence type="ECO:0000313" key="4">
    <source>
        <dbReference type="EMBL" id="PSN75663.1"/>
    </source>
</evidence>
<dbReference type="SUPFAM" id="SSF55797">
    <property type="entry name" value="PR-1-like"/>
    <property type="match status" value="1"/>
</dbReference>
<evidence type="ECO:0000256" key="1">
    <source>
        <dbReference type="SAM" id="MobiDB-lite"/>
    </source>
</evidence>
<organism evidence="4 5">
    <name type="scientific">Corynespora cassiicola Philippines</name>
    <dbReference type="NCBI Taxonomy" id="1448308"/>
    <lineage>
        <taxon>Eukaryota</taxon>
        <taxon>Fungi</taxon>
        <taxon>Dikarya</taxon>
        <taxon>Ascomycota</taxon>
        <taxon>Pezizomycotina</taxon>
        <taxon>Dothideomycetes</taxon>
        <taxon>Pleosporomycetidae</taxon>
        <taxon>Pleosporales</taxon>
        <taxon>Corynesporascaceae</taxon>
        <taxon>Corynespora</taxon>
    </lineage>
</organism>